<dbReference type="PROSITE" id="PS50106">
    <property type="entry name" value="PDZ"/>
    <property type="match status" value="1"/>
</dbReference>
<evidence type="ECO:0000259" key="4">
    <source>
        <dbReference type="PROSITE" id="PS50106"/>
    </source>
</evidence>
<dbReference type="RefSeq" id="WP_094783278.1">
    <property type="nucleotide sequence ID" value="NZ_CYGX02000118.1"/>
</dbReference>
<dbReference type="OrthoDB" id="9758917at2"/>
<dbReference type="InterPro" id="IPR001940">
    <property type="entry name" value="Peptidase_S1C"/>
</dbReference>
<dbReference type="SMART" id="SM00228">
    <property type="entry name" value="PDZ"/>
    <property type="match status" value="1"/>
</dbReference>
<dbReference type="SUPFAM" id="SSF50494">
    <property type="entry name" value="Trypsin-like serine proteases"/>
    <property type="match status" value="1"/>
</dbReference>
<protein>
    <submittedName>
        <fullName evidence="5">2-alkenal reductase</fullName>
        <ecNumber evidence="5">1.3.1.74</ecNumber>
    </submittedName>
</protein>
<keyword evidence="1" id="KW-0645">Protease</keyword>
<evidence type="ECO:0000313" key="5">
    <source>
        <dbReference type="EMBL" id="SIT48962.1"/>
    </source>
</evidence>
<evidence type="ECO:0000256" key="3">
    <source>
        <dbReference type="SAM" id="MobiDB-lite"/>
    </source>
</evidence>
<keyword evidence="2" id="KW-0378">Hydrolase</keyword>
<dbReference type="Gene3D" id="2.30.42.10">
    <property type="match status" value="1"/>
</dbReference>
<gene>
    <name evidence="5" type="ORF">BN2475_1180028</name>
</gene>
<dbReference type="GO" id="GO:0006508">
    <property type="term" value="P:proteolysis"/>
    <property type="evidence" value="ECO:0007669"/>
    <property type="project" value="UniProtKB-KW"/>
</dbReference>
<dbReference type="SUPFAM" id="SSF50156">
    <property type="entry name" value="PDZ domain-like"/>
    <property type="match status" value="1"/>
</dbReference>
<dbReference type="PRINTS" id="PR00834">
    <property type="entry name" value="PROTEASES2C"/>
</dbReference>
<dbReference type="Gene3D" id="2.40.10.120">
    <property type="match status" value="1"/>
</dbReference>
<keyword evidence="5" id="KW-0560">Oxidoreductase</keyword>
<sequence length="362" mass="37819">MGSRPRFIDDLSRAASDAPGPDSRNADSLNPASLNPASLNPLSDDALLDAYSRTVIGALERVQQAVAFIAVDRRLPGEPSGHGRDTRGGTGSGFLFTPDGYLLTNSHVVHGATHIQVTLADGAKFDADLVGDDPGSDLAVLRIGSPEPMPHVELGESSKLRVGQIAIAVGNPLGLAQTVTTGVVSALGRSLRSTSGRMIYDVIQTDAALNPGNSGGPLINSAGQVIGVNTAIIPGAQAICFATAIDTAKWVIMQIFAHGRVRRAYIGVAGTTTPLSRRVQRYFGLRTESGVHVMEIVKGSPAALGGLRTDDTIVAIDTQAVQDVDSLQRTLDASRIDRPVSVTVLRGAQRLELTLTPVEQAG</sequence>
<dbReference type="EC" id="1.3.1.74" evidence="5"/>
<evidence type="ECO:0000256" key="2">
    <source>
        <dbReference type="ARBA" id="ARBA00022801"/>
    </source>
</evidence>
<dbReference type="GO" id="GO:0032440">
    <property type="term" value="F:2-alkenal reductase [NAD(P)H] activity"/>
    <property type="evidence" value="ECO:0007669"/>
    <property type="project" value="UniProtKB-EC"/>
</dbReference>
<keyword evidence="6" id="KW-1185">Reference proteome</keyword>
<feature type="compositionally biased region" description="Polar residues" evidence="3">
    <location>
        <begin position="26"/>
        <end position="36"/>
    </location>
</feature>
<feature type="region of interest" description="Disordered" evidence="3">
    <location>
        <begin position="1"/>
        <end position="36"/>
    </location>
</feature>
<dbReference type="Pfam" id="PF13365">
    <property type="entry name" value="Trypsin_2"/>
    <property type="match status" value="1"/>
</dbReference>
<dbReference type="Pfam" id="PF13180">
    <property type="entry name" value="PDZ_2"/>
    <property type="match status" value="1"/>
</dbReference>
<dbReference type="Proteomes" id="UP000187012">
    <property type="component" value="Unassembled WGS sequence"/>
</dbReference>
<dbReference type="GO" id="GO:0004252">
    <property type="term" value="F:serine-type endopeptidase activity"/>
    <property type="evidence" value="ECO:0007669"/>
    <property type="project" value="InterPro"/>
</dbReference>
<dbReference type="PANTHER" id="PTHR43343">
    <property type="entry name" value="PEPTIDASE S12"/>
    <property type="match status" value="1"/>
</dbReference>
<name>A0A1N7SPT8_9BURK</name>
<feature type="domain" description="PDZ" evidence="4">
    <location>
        <begin position="272"/>
        <end position="348"/>
    </location>
</feature>
<dbReference type="EMBL" id="CYGX02000118">
    <property type="protein sequence ID" value="SIT48962.1"/>
    <property type="molecule type" value="Genomic_DNA"/>
</dbReference>
<dbReference type="InterPro" id="IPR051201">
    <property type="entry name" value="Chloro_Bact_Ser_Proteases"/>
</dbReference>
<feature type="compositionally biased region" description="Basic and acidic residues" evidence="3">
    <location>
        <begin position="1"/>
        <end position="12"/>
    </location>
</feature>
<dbReference type="PANTHER" id="PTHR43343:SF3">
    <property type="entry name" value="PROTEASE DO-LIKE 8, CHLOROPLASTIC"/>
    <property type="match status" value="1"/>
</dbReference>
<evidence type="ECO:0000256" key="1">
    <source>
        <dbReference type="ARBA" id="ARBA00022670"/>
    </source>
</evidence>
<dbReference type="STRING" id="1247936.BN2475_1180028"/>
<dbReference type="InterPro" id="IPR009003">
    <property type="entry name" value="Peptidase_S1_PA"/>
</dbReference>
<organism evidence="5 6">
    <name type="scientific">Paraburkholderia ribeironis</name>
    <dbReference type="NCBI Taxonomy" id="1247936"/>
    <lineage>
        <taxon>Bacteria</taxon>
        <taxon>Pseudomonadati</taxon>
        <taxon>Pseudomonadota</taxon>
        <taxon>Betaproteobacteria</taxon>
        <taxon>Burkholderiales</taxon>
        <taxon>Burkholderiaceae</taxon>
        <taxon>Paraburkholderia</taxon>
    </lineage>
</organism>
<dbReference type="InterPro" id="IPR001478">
    <property type="entry name" value="PDZ"/>
</dbReference>
<evidence type="ECO:0000313" key="6">
    <source>
        <dbReference type="Proteomes" id="UP000187012"/>
    </source>
</evidence>
<dbReference type="AlphaFoldDB" id="A0A1N7SPT8"/>
<accession>A0A1N7SPT8</accession>
<dbReference type="InterPro" id="IPR036034">
    <property type="entry name" value="PDZ_sf"/>
</dbReference>
<reference evidence="5 6" key="1">
    <citation type="submission" date="2016-12" db="EMBL/GenBank/DDBJ databases">
        <authorList>
            <person name="Song W.-J."/>
            <person name="Kurnit D.M."/>
        </authorList>
    </citation>
    <scope>NUCLEOTIDE SEQUENCE [LARGE SCALE GENOMIC DNA]</scope>
    <source>
        <strain evidence="5 6">STM7296</strain>
    </source>
</reference>
<proteinExistence type="predicted"/>